<dbReference type="PRINTS" id="PR00080">
    <property type="entry name" value="SDRFAMILY"/>
</dbReference>
<dbReference type="Proteomes" id="UP001578633">
    <property type="component" value="Chromosome 2"/>
</dbReference>
<dbReference type="EMBL" id="JBHGVX010000002">
    <property type="protein sequence ID" value="KAL1798101.1"/>
    <property type="molecule type" value="Genomic_DNA"/>
</dbReference>
<organism evidence="4 5">
    <name type="scientific">Alternaria dauci</name>
    <dbReference type="NCBI Taxonomy" id="48095"/>
    <lineage>
        <taxon>Eukaryota</taxon>
        <taxon>Fungi</taxon>
        <taxon>Dikarya</taxon>
        <taxon>Ascomycota</taxon>
        <taxon>Pezizomycotina</taxon>
        <taxon>Dothideomycetes</taxon>
        <taxon>Pleosporomycetidae</taxon>
        <taxon>Pleosporales</taxon>
        <taxon>Pleosporineae</taxon>
        <taxon>Pleosporaceae</taxon>
        <taxon>Alternaria</taxon>
        <taxon>Alternaria sect. Porri</taxon>
    </lineage>
</organism>
<evidence type="ECO:0000256" key="2">
    <source>
        <dbReference type="ARBA" id="ARBA00023002"/>
    </source>
</evidence>
<dbReference type="Gene3D" id="3.40.50.720">
    <property type="entry name" value="NAD(P)-binding Rossmann-like Domain"/>
    <property type="match status" value="1"/>
</dbReference>
<proteinExistence type="inferred from homology"/>
<comment type="similarity">
    <text evidence="1 3">Belongs to the short-chain dehydrogenases/reductases (SDR) family.</text>
</comment>
<accession>A0ABR3UNQ2</accession>
<evidence type="ECO:0000256" key="1">
    <source>
        <dbReference type="ARBA" id="ARBA00006484"/>
    </source>
</evidence>
<dbReference type="InterPro" id="IPR002347">
    <property type="entry name" value="SDR_fam"/>
</dbReference>
<evidence type="ECO:0000313" key="5">
    <source>
        <dbReference type="Proteomes" id="UP001578633"/>
    </source>
</evidence>
<dbReference type="PANTHER" id="PTHR24321">
    <property type="entry name" value="DEHYDROGENASES, SHORT CHAIN"/>
    <property type="match status" value="1"/>
</dbReference>
<reference evidence="4 5" key="1">
    <citation type="submission" date="2024-09" db="EMBL/GenBank/DDBJ databases">
        <title>T2T genomes of carrot and Alternaria dauci and their utility for understanding host-pathogen interaction during carrot leaf blight disease.</title>
        <authorList>
            <person name="Liu W."/>
            <person name="Xu S."/>
            <person name="Ou C."/>
            <person name="Liu X."/>
            <person name="Zhuang F."/>
            <person name="Deng X.W."/>
        </authorList>
    </citation>
    <scope>NUCLEOTIDE SEQUENCE [LARGE SCALE GENOMIC DNA]</scope>
    <source>
        <strain evidence="4 5">A2016</strain>
    </source>
</reference>
<keyword evidence="2" id="KW-0560">Oxidoreductase</keyword>
<dbReference type="GeneID" id="96082460"/>
<dbReference type="Pfam" id="PF00106">
    <property type="entry name" value="adh_short"/>
    <property type="match status" value="1"/>
</dbReference>
<sequence>MDGISGKVVIVTGASSGIGLSTTLTLHQHGAKVLACDVSEAPDSILNLEDTEFVRADLTQKGVPEQIVKKAMDKFGKIDGLLNIAGVMDTNNSVDSLTDETWERTIAINLTAPVNLMRAVVPHMLAAGGGSIVNVSSKAGISGSIAGVAYTSSKHGIIGATKNVAFRFREDRIRCNATCSGGVKTNITKSIDETKYDTAAMKFMKLVHDLYFGGPGIAEPQSHANVLAFLISDLSSEINGAIIPVDQGWSTI</sequence>
<dbReference type="PANTHER" id="PTHR24321:SF8">
    <property type="entry name" value="ESTRADIOL 17-BETA-DEHYDROGENASE 8-RELATED"/>
    <property type="match status" value="1"/>
</dbReference>
<comment type="caution">
    <text evidence="4">The sequence shown here is derived from an EMBL/GenBank/DDBJ whole genome shotgun (WGS) entry which is preliminary data.</text>
</comment>
<dbReference type="SUPFAM" id="SSF51735">
    <property type="entry name" value="NAD(P)-binding Rossmann-fold domains"/>
    <property type="match status" value="1"/>
</dbReference>
<dbReference type="RefSeq" id="XP_069308685.1">
    <property type="nucleotide sequence ID" value="XM_069449066.1"/>
</dbReference>
<dbReference type="PRINTS" id="PR00081">
    <property type="entry name" value="GDHRDH"/>
</dbReference>
<dbReference type="InterPro" id="IPR036291">
    <property type="entry name" value="NAD(P)-bd_dom_sf"/>
</dbReference>
<dbReference type="CDD" id="cd05233">
    <property type="entry name" value="SDR_c"/>
    <property type="match status" value="1"/>
</dbReference>
<protein>
    <submittedName>
        <fullName evidence="4">Uncharacterized protein</fullName>
    </submittedName>
</protein>
<evidence type="ECO:0000313" key="4">
    <source>
        <dbReference type="EMBL" id="KAL1798101.1"/>
    </source>
</evidence>
<keyword evidence="5" id="KW-1185">Reference proteome</keyword>
<evidence type="ECO:0000256" key="3">
    <source>
        <dbReference type="RuleBase" id="RU000363"/>
    </source>
</evidence>
<gene>
    <name evidence="4" type="ORF">ACET3X_002138</name>
</gene>
<name>A0ABR3UNQ2_9PLEO</name>